<evidence type="ECO:0008006" key="3">
    <source>
        <dbReference type="Google" id="ProtNLM"/>
    </source>
</evidence>
<organism evidence="1 2">
    <name type="scientific">Ancylobacter novellus</name>
    <name type="common">Thiobacillus novellus</name>
    <dbReference type="NCBI Taxonomy" id="921"/>
    <lineage>
        <taxon>Bacteria</taxon>
        <taxon>Pseudomonadati</taxon>
        <taxon>Pseudomonadota</taxon>
        <taxon>Alphaproteobacteria</taxon>
        <taxon>Hyphomicrobiales</taxon>
        <taxon>Xanthobacteraceae</taxon>
        <taxon>Ancylobacter</taxon>
    </lineage>
</organism>
<dbReference type="Proteomes" id="UP000249577">
    <property type="component" value="Unassembled WGS sequence"/>
</dbReference>
<dbReference type="AlphaFoldDB" id="A0A2W5KNV5"/>
<protein>
    <recommendedName>
        <fullName evidence="3">Thermostable hemolysin</fullName>
    </recommendedName>
</protein>
<name>A0A2W5KNV5_ANCNO</name>
<gene>
    <name evidence="1" type="ORF">DI565_02970</name>
</gene>
<sequence length="193" mass="21516">MQVLNWIPQRHRRRGEVEAFIRRVYHERYDAQVSSFPPCLAVRYSPLNEIVCAAGIRTARQGFFSEVYLDQPVDRRLSGLAGVAVDRDAVFEVTTLASRSPLATAAFIEQIGAHSEAAGFDWGFFTLSATMRFLIERQRRALIVLAPADPRRLPDAADWGAYYEQDPEVCAVASTRLAGLATSKHEESHAHAG</sequence>
<accession>A0A2W5KNV5</accession>
<dbReference type="Pfam" id="PF12261">
    <property type="entry name" value="T_hemolysin"/>
    <property type="match status" value="1"/>
</dbReference>
<evidence type="ECO:0000313" key="1">
    <source>
        <dbReference type="EMBL" id="PZQ17719.1"/>
    </source>
</evidence>
<comment type="caution">
    <text evidence="1">The sequence shown here is derived from an EMBL/GenBank/DDBJ whole genome shotgun (WGS) entry which is preliminary data.</text>
</comment>
<dbReference type="InterPro" id="IPR022050">
    <property type="entry name" value="T_hemolysin"/>
</dbReference>
<proteinExistence type="predicted"/>
<dbReference type="EMBL" id="QFPN01000002">
    <property type="protein sequence ID" value="PZQ17719.1"/>
    <property type="molecule type" value="Genomic_DNA"/>
</dbReference>
<reference evidence="1 2" key="1">
    <citation type="submission" date="2017-08" db="EMBL/GenBank/DDBJ databases">
        <title>Infants hospitalized years apart are colonized by the same room-sourced microbial strains.</title>
        <authorList>
            <person name="Brooks B."/>
            <person name="Olm M.R."/>
            <person name="Firek B.A."/>
            <person name="Baker R."/>
            <person name="Thomas B.C."/>
            <person name="Morowitz M.J."/>
            <person name="Banfield J.F."/>
        </authorList>
    </citation>
    <scope>NUCLEOTIDE SEQUENCE [LARGE SCALE GENOMIC DNA]</scope>
    <source>
        <strain evidence="1">S2_005_003_R2_43</strain>
    </source>
</reference>
<evidence type="ECO:0000313" key="2">
    <source>
        <dbReference type="Proteomes" id="UP000249577"/>
    </source>
</evidence>